<gene>
    <name evidence="2" type="ORF">SAMN02745221_00904</name>
</gene>
<dbReference type="InterPro" id="IPR036866">
    <property type="entry name" value="RibonucZ/Hydroxyglut_hydro"/>
</dbReference>
<evidence type="ECO:0000313" key="2">
    <source>
        <dbReference type="EMBL" id="SHG75641.1"/>
    </source>
</evidence>
<organism evidence="2 3">
    <name type="scientific">Thermosyntropha lipolytica DSM 11003</name>
    <dbReference type="NCBI Taxonomy" id="1123382"/>
    <lineage>
        <taxon>Bacteria</taxon>
        <taxon>Bacillati</taxon>
        <taxon>Bacillota</taxon>
        <taxon>Clostridia</taxon>
        <taxon>Eubacteriales</taxon>
        <taxon>Syntrophomonadaceae</taxon>
        <taxon>Thermosyntropha</taxon>
    </lineage>
</organism>
<reference evidence="3" key="1">
    <citation type="submission" date="2016-11" db="EMBL/GenBank/DDBJ databases">
        <authorList>
            <person name="Varghese N."/>
            <person name="Submissions S."/>
        </authorList>
    </citation>
    <scope>NUCLEOTIDE SEQUENCE [LARGE SCALE GENOMIC DNA]</scope>
    <source>
        <strain evidence="3">DSM 11003</strain>
    </source>
</reference>
<dbReference type="SMART" id="SM00849">
    <property type="entry name" value="Lactamase_B"/>
    <property type="match status" value="1"/>
</dbReference>
<dbReference type="RefSeq" id="WP_073090692.1">
    <property type="nucleotide sequence ID" value="NZ_FQWY01000011.1"/>
</dbReference>
<dbReference type="OrthoDB" id="367237at2"/>
<dbReference type="SUPFAM" id="SSF56281">
    <property type="entry name" value="Metallo-hydrolase/oxidoreductase"/>
    <property type="match status" value="1"/>
</dbReference>
<dbReference type="Pfam" id="PF00753">
    <property type="entry name" value="Lactamase_B"/>
    <property type="match status" value="1"/>
</dbReference>
<dbReference type="Proteomes" id="UP000242329">
    <property type="component" value="Unassembled WGS sequence"/>
</dbReference>
<dbReference type="EMBL" id="FQWY01000011">
    <property type="protein sequence ID" value="SHG75641.1"/>
    <property type="molecule type" value="Genomic_DNA"/>
</dbReference>
<dbReference type="InterPro" id="IPR001279">
    <property type="entry name" value="Metallo-B-lactamas"/>
</dbReference>
<proteinExistence type="predicted"/>
<dbReference type="Gene3D" id="3.60.15.10">
    <property type="entry name" value="Ribonuclease Z/Hydroxyacylglutathione hydrolase-like"/>
    <property type="match status" value="1"/>
</dbReference>
<sequence>MDLNIITLGITNTYIIKGKNGYVMVDAGELGRVKSFVKQARNLAIDPKKINLIIITHAHFDHIGSLADIKEICGCPVLIHPHEADILARGEVVIPPGTNPAGRMISGIGKGFKFLFRFKPVSAELRCEGEFDLRPYGVEGKVIPTPGHTPGSLSVVLDDGRAMVGDLAMNFPLTWTNYPIFAELPDEVYKSWQKIRGEGVETVYPAHGPCFAADNLIG</sequence>
<name>A0A1M5MEJ3_9FIRM</name>
<dbReference type="AlphaFoldDB" id="A0A1M5MEJ3"/>
<dbReference type="PANTHER" id="PTHR42951">
    <property type="entry name" value="METALLO-BETA-LACTAMASE DOMAIN-CONTAINING"/>
    <property type="match status" value="1"/>
</dbReference>
<evidence type="ECO:0000313" key="3">
    <source>
        <dbReference type="Proteomes" id="UP000242329"/>
    </source>
</evidence>
<dbReference type="InterPro" id="IPR050855">
    <property type="entry name" value="NDM-1-like"/>
</dbReference>
<protein>
    <submittedName>
        <fullName evidence="2">Glyoxylase, beta-lactamase superfamily II</fullName>
    </submittedName>
</protein>
<feature type="domain" description="Metallo-beta-lactamase" evidence="1">
    <location>
        <begin position="10"/>
        <end position="207"/>
    </location>
</feature>
<evidence type="ECO:0000259" key="1">
    <source>
        <dbReference type="SMART" id="SM00849"/>
    </source>
</evidence>
<accession>A0A1M5MEJ3</accession>
<dbReference type="STRING" id="1123382.SAMN02745221_00904"/>
<keyword evidence="3" id="KW-1185">Reference proteome</keyword>